<comment type="similarity">
    <text evidence="1">Belongs to the peptidase C40 family.</text>
</comment>
<dbReference type="RefSeq" id="WP_106132908.1">
    <property type="nucleotide sequence ID" value="NZ_PVTR01000003.1"/>
</dbReference>
<evidence type="ECO:0000256" key="2">
    <source>
        <dbReference type="ARBA" id="ARBA00022670"/>
    </source>
</evidence>
<sequence length="164" mass="18198">MNYSKKETAIKFFNYLVLFLSILIVSSSCASSKKAKNREAETVISTARSYRGTPYRYGGTTRSGIDCSALIFHAYASVGINMPRTSEAQSKLGKNVSGRNLEKGDLVFFATGKRKRRVSHAGIVTEVQRGRVIFIHSSTSLGVTEDNLANPYWSKVFLFGKRIL</sequence>
<feature type="signal peptide" evidence="5">
    <location>
        <begin position="1"/>
        <end position="30"/>
    </location>
</feature>
<evidence type="ECO:0000259" key="6">
    <source>
        <dbReference type="PROSITE" id="PS51935"/>
    </source>
</evidence>
<keyword evidence="2" id="KW-0645">Protease</keyword>
<dbReference type="OrthoDB" id="9807055at2"/>
<evidence type="ECO:0000256" key="1">
    <source>
        <dbReference type="ARBA" id="ARBA00007074"/>
    </source>
</evidence>
<reference evidence="7 8" key="1">
    <citation type="submission" date="2018-03" db="EMBL/GenBank/DDBJ databases">
        <title>Genomic Encyclopedia of Archaeal and Bacterial Type Strains, Phase II (KMG-II): from individual species to whole genera.</title>
        <authorList>
            <person name="Goeker M."/>
        </authorList>
    </citation>
    <scope>NUCLEOTIDE SEQUENCE [LARGE SCALE GENOMIC DNA]</scope>
    <source>
        <strain evidence="7 8">DSM 27929</strain>
    </source>
</reference>
<keyword evidence="8" id="KW-1185">Reference proteome</keyword>
<dbReference type="PROSITE" id="PS51935">
    <property type="entry name" value="NLPC_P60"/>
    <property type="match status" value="1"/>
</dbReference>
<proteinExistence type="inferred from homology"/>
<keyword evidence="4" id="KW-0788">Thiol protease</keyword>
<dbReference type="GO" id="GO:0006508">
    <property type="term" value="P:proteolysis"/>
    <property type="evidence" value="ECO:0007669"/>
    <property type="project" value="UniProtKB-KW"/>
</dbReference>
<evidence type="ECO:0000256" key="5">
    <source>
        <dbReference type="SAM" id="SignalP"/>
    </source>
</evidence>
<gene>
    <name evidence="7" type="ORF">CLW00_103254</name>
</gene>
<evidence type="ECO:0000256" key="3">
    <source>
        <dbReference type="ARBA" id="ARBA00022801"/>
    </source>
</evidence>
<feature type="chain" id="PRO_5015649832" evidence="5">
    <location>
        <begin position="31"/>
        <end position="164"/>
    </location>
</feature>
<comment type="caution">
    <text evidence="7">The sequence shown here is derived from an EMBL/GenBank/DDBJ whole genome shotgun (WGS) entry which is preliminary data.</text>
</comment>
<name>A0A2T0WR01_9BACT</name>
<dbReference type="GO" id="GO:0008234">
    <property type="term" value="F:cysteine-type peptidase activity"/>
    <property type="evidence" value="ECO:0007669"/>
    <property type="project" value="UniProtKB-KW"/>
</dbReference>
<dbReference type="AlphaFoldDB" id="A0A2T0WR01"/>
<evidence type="ECO:0000313" key="8">
    <source>
        <dbReference type="Proteomes" id="UP000238157"/>
    </source>
</evidence>
<dbReference type="InterPro" id="IPR038765">
    <property type="entry name" value="Papain-like_cys_pep_sf"/>
</dbReference>
<protein>
    <submittedName>
        <fullName evidence="7">NlpC/P60 family protein</fullName>
    </submittedName>
</protein>
<dbReference type="Gene3D" id="3.90.1720.10">
    <property type="entry name" value="endopeptidase domain like (from Nostoc punctiforme)"/>
    <property type="match status" value="1"/>
</dbReference>
<dbReference type="InterPro" id="IPR000064">
    <property type="entry name" value="NLP_P60_dom"/>
</dbReference>
<keyword evidence="5" id="KW-0732">Signal</keyword>
<dbReference type="PANTHER" id="PTHR47053">
    <property type="entry name" value="MUREIN DD-ENDOPEPTIDASE MEPH-RELATED"/>
    <property type="match status" value="1"/>
</dbReference>
<dbReference type="Proteomes" id="UP000238157">
    <property type="component" value="Unassembled WGS sequence"/>
</dbReference>
<dbReference type="InterPro" id="IPR051202">
    <property type="entry name" value="Peptidase_C40"/>
</dbReference>
<dbReference type="PANTHER" id="PTHR47053:SF1">
    <property type="entry name" value="MUREIN DD-ENDOPEPTIDASE MEPH-RELATED"/>
    <property type="match status" value="1"/>
</dbReference>
<feature type="domain" description="NlpC/P60" evidence="6">
    <location>
        <begin position="37"/>
        <end position="164"/>
    </location>
</feature>
<dbReference type="EMBL" id="PVTR01000003">
    <property type="protein sequence ID" value="PRY89132.1"/>
    <property type="molecule type" value="Genomic_DNA"/>
</dbReference>
<evidence type="ECO:0000256" key="4">
    <source>
        <dbReference type="ARBA" id="ARBA00022807"/>
    </source>
</evidence>
<dbReference type="SUPFAM" id="SSF54001">
    <property type="entry name" value="Cysteine proteinases"/>
    <property type="match status" value="1"/>
</dbReference>
<evidence type="ECO:0000313" key="7">
    <source>
        <dbReference type="EMBL" id="PRY89132.1"/>
    </source>
</evidence>
<keyword evidence="3" id="KW-0378">Hydrolase</keyword>
<dbReference type="Pfam" id="PF00877">
    <property type="entry name" value="NLPC_P60"/>
    <property type="match status" value="1"/>
</dbReference>
<accession>A0A2T0WR01</accession>
<organism evidence="7 8">
    <name type="scientific">Mongoliibacter ruber</name>
    <dbReference type="NCBI Taxonomy" id="1750599"/>
    <lineage>
        <taxon>Bacteria</taxon>
        <taxon>Pseudomonadati</taxon>
        <taxon>Bacteroidota</taxon>
        <taxon>Cytophagia</taxon>
        <taxon>Cytophagales</taxon>
        <taxon>Cyclobacteriaceae</taxon>
        <taxon>Mongoliibacter</taxon>
    </lineage>
</organism>
<dbReference type="PROSITE" id="PS51257">
    <property type="entry name" value="PROKAR_LIPOPROTEIN"/>
    <property type="match status" value="1"/>
</dbReference>